<feature type="transmembrane region" description="Helical" evidence="2">
    <location>
        <begin position="117"/>
        <end position="140"/>
    </location>
</feature>
<comment type="caution">
    <text evidence="3">The sequence shown here is derived from an EMBL/GenBank/DDBJ whole genome shotgun (WGS) entry which is preliminary data.</text>
</comment>
<proteinExistence type="predicted"/>
<evidence type="ECO:0000313" key="3">
    <source>
        <dbReference type="EMBL" id="KAJ4488113.1"/>
    </source>
</evidence>
<reference evidence="3" key="1">
    <citation type="submission" date="2022-08" db="EMBL/GenBank/DDBJ databases">
        <title>A Global Phylogenomic Analysis of the Shiitake Genus Lentinula.</title>
        <authorList>
            <consortium name="DOE Joint Genome Institute"/>
            <person name="Sierra-Patev S."/>
            <person name="Min B."/>
            <person name="Naranjo-Ortiz M."/>
            <person name="Looney B."/>
            <person name="Konkel Z."/>
            <person name="Slot J.C."/>
            <person name="Sakamoto Y."/>
            <person name="Steenwyk J.L."/>
            <person name="Rokas A."/>
            <person name="Carro J."/>
            <person name="Camarero S."/>
            <person name="Ferreira P."/>
            <person name="Molpeceres G."/>
            <person name="Ruiz-Duenas F.J."/>
            <person name="Serrano A."/>
            <person name="Henrissat B."/>
            <person name="Drula E."/>
            <person name="Hughes K.W."/>
            <person name="Mata J.L."/>
            <person name="Ishikawa N.K."/>
            <person name="Vargas-Isla R."/>
            <person name="Ushijima S."/>
            <person name="Smith C.A."/>
            <person name="Ahrendt S."/>
            <person name="Andreopoulos W."/>
            <person name="He G."/>
            <person name="Labutti K."/>
            <person name="Lipzen A."/>
            <person name="Ng V."/>
            <person name="Riley R."/>
            <person name="Sandor L."/>
            <person name="Barry K."/>
            <person name="Martinez A.T."/>
            <person name="Xiao Y."/>
            <person name="Gibbons J.G."/>
            <person name="Terashima K."/>
            <person name="Grigoriev I.V."/>
            <person name="Hibbett D.S."/>
        </authorList>
    </citation>
    <scope>NUCLEOTIDE SEQUENCE</scope>
    <source>
        <strain evidence="3">JLM2183</strain>
    </source>
</reference>
<feature type="transmembrane region" description="Helical" evidence="2">
    <location>
        <begin position="76"/>
        <end position="105"/>
    </location>
</feature>
<keyword evidence="2" id="KW-1133">Transmembrane helix</keyword>
<evidence type="ECO:0008006" key="5">
    <source>
        <dbReference type="Google" id="ProtNLM"/>
    </source>
</evidence>
<feature type="region of interest" description="Disordered" evidence="1">
    <location>
        <begin position="286"/>
        <end position="305"/>
    </location>
</feature>
<feature type="compositionally biased region" description="Basic and acidic residues" evidence="1">
    <location>
        <begin position="223"/>
        <end position="238"/>
    </location>
</feature>
<dbReference type="OrthoDB" id="3188789at2759"/>
<sequence>MRNPFLLIRFIFLSLLSFLNLLDLIFASWNASAAISANLSLPGASLFLIFNSVVNIFFLGLGLLENFAPNFAGTSVAFECGWSAVLSLSHIGAAIGVTISAATFIRQTTDSGVTASSFLLIPTTWLTSLTMLGYFSILFVSAMTHARYEEDIWTKSVCQVKWFGYTNSRLRSTDVSNPRELPGLETDSWTRYLDDIESSGVRKARHPMPDNEKAPWAPTNVRRGRDSPFRGPIKRENYDSSDTSSDSSFSVGARESAPLPPLPLNVQVKGGKPVQGSRFIERFRESQTLSRPNAPAVDFPHEVDDHDKPIPLTRLSQWIRADAIKAFATRYRTSKMETQRTIINYDHDFHSGRDPKDNHASHSWTHSL</sequence>
<feature type="transmembrane region" description="Helical" evidence="2">
    <location>
        <begin position="43"/>
        <end position="64"/>
    </location>
</feature>
<protein>
    <recommendedName>
        <fullName evidence="5">Transmembrane protein</fullName>
    </recommendedName>
</protein>
<dbReference type="EMBL" id="JAOTPV010000002">
    <property type="protein sequence ID" value="KAJ4488113.1"/>
    <property type="molecule type" value="Genomic_DNA"/>
</dbReference>
<feature type="region of interest" description="Disordered" evidence="1">
    <location>
        <begin position="200"/>
        <end position="271"/>
    </location>
</feature>
<accession>A0A9W9AQC0</accession>
<keyword evidence="4" id="KW-1185">Reference proteome</keyword>
<evidence type="ECO:0000256" key="1">
    <source>
        <dbReference type="SAM" id="MobiDB-lite"/>
    </source>
</evidence>
<keyword evidence="2" id="KW-0812">Transmembrane</keyword>
<evidence type="ECO:0000256" key="2">
    <source>
        <dbReference type="SAM" id="Phobius"/>
    </source>
</evidence>
<evidence type="ECO:0000313" key="4">
    <source>
        <dbReference type="Proteomes" id="UP001150266"/>
    </source>
</evidence>
<keyword evidence="2" id="KW-0472">Membrane</keyword>
<feature type="compositionally biased region" description="Low complexity" evidence="1">
    <location>
        <begin position="240"/>
        <end position="250"/>
    </location>
</feature>
<name>A0A9W9AQC0_9AGAR</name>
<organism evidence="3 4">
    <name type="scientific">Lentinula aciculospora</name>
    <dbReference type="NCBI Taxonomy" id="153920"/>
    <lineage>
        <taxon>Eukaryota</taxon>
        <taxon>Fungi</taxon>
        <taxon>Dikarya</taxon>
        <taxon>Basidiomycota</taxon>
        <taxon>Agaricomycotina</taxon>
        <taxon>Agaricomycetes</taxon>
        <taxon>Agaricomycetidae</taxon>
        <taxon>Agaricales</taxon>
        <taxon>Marasmiineae</taxon>
        <taxon>Omphalotaceae</taxon>
        <taxon>Lentinula</taxon>
    </lineage>
</organism>
<dbReference type="AlphaFoldDB" id="A0A9W9AQC0"/>
<gene>
    <name evidence="3" type="ORF">J3R30DRAFT_3400692</name>
</gene>
<dbReference type="Proteomes" id="UP001150266">
    <property type="component" value="Unassembled WGS sequence"/>
</dbReference>